<gene>
    <name evidence="3" type="ORF">ColLi_12828</name>
</gene>
<name>A0AA37GZ36_9PEZI</name>
<sequence length="420" mass="47886">MAEETPLQAFGSTRARNAVVGSQFSGTTHITFYGGPGERPTINPPRLIDLTFQTERKKFEPKKKWMDTAYLKDHNGVFWIKGKPGAGKSTLMKHAFRRYQKQFFSDYFLVAHFFNARGEALEKTSLGMLRSIVYQLLQNDEALYEHFGSTFREKQRTSLEEGLQWRQSELQEIIRSVVTQSHSKPFLLLVDALDECHESEIRDVVTFLESLSISASRVDVQLKICLSSRHYPSIRMGKAIELKLDDSKNHRKDIAKYVNERLIVSDADIKAKILNKANGIFLWVVIVVSLLNKAYDEGQVEAMQRTLEEVPGDLEQIFSTILNKDVSSVYETVLMLQWVLLSRRPLTPRELFAAVVGTAPPTTDLIQRRITTSSKGLIEIRKGIGESVQFIHLSVREFLFRYKRLQALDATLGPEPITTS</sequence>
<organism evidence="3 4">
    <name type="scientific">Colletotrichum liriopes</name>
    <dbReference type="NCBI Taxonomy" id="708192"/>
    <lineage>
        <taxon>Eukaryota</taxon>
        <taxon>Fungi</taxon>
        <taxon>Dikarya</taxon>
        <taxon>Ascomycota</taxon>
        <taxon>Pezizomycotina</taxon>
        <taxon>Sordariomycetes</taxon>
        <taxon>Hypocreomycetidae</taxon>
        <taxon>Glomerellales</taxon>
        <taxon>Glomerellaceae</taxon>
        <taxon>Colletotrichum</taxon>
        <taxon>Colletotrichum spaethianum species complex</taxon>
    </lineage>
</organism>
<evidence type="ECO:0000313" key="4">
    <source>
        <dbReference type="Proteomes" id="UP001055172"/>
    </source>
</evidence>
<dbReference type="InterPro" id="IPR056884">
    <property type="entry name" value="NPHP3-like_N"/>
</dbReference>
<feature type="domain" description="Nephrocystin 3-like N-terminal" evidence="2">
    <location>
        <begin position="64"/>
        <end position="229"/>
    </location>
</feature>
<dbReference type="Pfam" id="PF24883">
    <property type="entry name" value="NPHP3_N"/>
    <property type="match status" value="1"/>
</dbReference>
<protein>
    <submittedName>
        <fullName evidence="3">Vegetative incompatibility protein HET-E-1</fullName>
    </submittedName>
</protein>
<proteinExistence type="predicted"/>
<dbReference type="InterPro" id="IPR027417">
    <property type="entry name" value="P-loop_NTPase"/>
</dbReference>
<reference evidence="3 4" key="1">
    <citation type="submission" date="2021-07" db="EMBL/GenBank/DDBJ databases">
        <title>Genome data of Colletotrichum spaethianum.</title>
        <authorList>
            <person name="Utami Y.D."/>
            <person name="Hiruma K."/>
        </authorList>
    </citation>
    <scope>NUCLEOTIDE SEQUENCE [LARGE SCALE GENOMIC DNA]</scope>
    <source>
        <strain evidence="3 4">MAFF 242679</strain>
    </source>
</reference>
<dbReference type="PANTHER" id="PTHR10039:SF5">
    <property type="entry name" value="NACHT DOMAIN-CONTAINING PROTEIN"/>
    <property type="match status" value="1"/>
</dbReference>
<evidence type="ECO:0000259" key="2">
    <source>
        <dbReference type="Pfam" id="PF24883"/>
    </source>
</evidence>
<dbReference type="AlphaFoldDB" id="A0AA37GZ36"/>
<dbReference type="EMBL" id="BPPX01000047">
    <property type="protein sequence ID" value="GJC89990.1"/>
    <property type="molecule type" value="Genomic_DNA"/>
</dbReference>
<keyword evidence="4" id="KW-1185">Reference proteome</keyword>
<dbReference type="Gene3D" id="3.40.50.300">
    <property type="entry name" value="P-loop containing nucleotide triphosphate hydrolases"/>
    <property type="match status" value="1"/>
</dbReference>
<dbReference type="Proteomes" id="UP001055172">
    <property type="component" value="Unassembled WGS sequence"/>
</dbReference>
<comment type="caution">
    <text evidence="3">The sequence shown here is derived from an EMBL/GenBank/DDBJ whole genome shotgun (WGS) entry which is preliminary data.</text>
</comment>
<dbReference type="SUPFAM" id="SSF52540">
    <property type="entry name" value="P-loop containing nucleoside triphosphate hydrolases"/>
    <property type="match status" value="1"/>
</dbReference>
<accession>A0AA37GZ36</accession>
<evidence type="ECO:0000313" key="3">
    <source>
        <dbReference type="EMBL" id="GJC89990.1"/>
    </source>
</evidence>
<keyword evidence="1" id="KW-0677">Repeat</keyword>
<evidence type="ECO:0000256" key="1">
    <source>
        <dbReference type="ARBA" id="ARBA00022737"/>
    </source>
</evidence>
<dbReference type="PANTHER" id="PTHR10039">
    <property type="entry name" value="AMELOGENIN"/>
    <property type="match status" value="1"/>
</dbReference>